<dbReference type="InterPro" id="IPR006195">
    <property type="entry name" value="aa-tRNA-synth_II"/>
</dbReference>
<accession>A0A9D9HDK6</accession>
<dbReference type="NCBIfam" id="TIGR00669">
    <property type="entry name" value="asnA"/>
    <property type="match status" value="1"/>
</dbReference>
<dbReference type="GO" id="GO:0004071">
    <property type="term" value="F:aspartate-ammonia ligase activity"/>
    <property type="evidence" value="ECO:0007669"/>
    <property type="project" value="UniProtKB-UniRule"/>
</dbReference>
<dbReference type="AlphaFoldDB" id="A0A9D9HDK6"/>
<evidence type="ECO:0000313" key="11">
    <source>
        <dbReference type="Proteomes" id="UP000823616"/>
    </source>
</evidence>
<evidence type="ECO:0000256" key="7">
    <source>
        <dbReference type="HAMAP-Rule" id="MF_00555"/>
    </source>
</evidence>
<comment type="catalytic activity">
    <reaction evidence="7">
        <text>L-aspartate + NH4(+) + ATP = L-asparagine + AMP + diphosphate + H(+)</text>
        <dbReference type="Rhea" id="RHEA:11372"/>
        <dbReference type="ChEBI" id="CHEBI:15378"/>
        <dbReference type="ChEBI" id="CHEBI:28938"/>
        <dbReference type="ChEBI" id="CHEBI:29991"/>
        <dbReference type="ChEBI" id="CHEBI:30616"/>
        <dbReference type="ChEBI" id="CHEBI:33019"/>
        <dbReference type="ChEBI" id="CHEBI:58048"/>
        <dbReference type="ChEBI" id="CHEBI:456215"/>
        <dbReference type="EC" id="6.3.1.1"/>
    </reaction>
</comment>
<evidence type="ECO:0000256" key="6">
    <source>
        <dbReference type="ARBA" id="ARBA00022888"/>
    </source>
</evidence>
<evidence type="ECO:0000256" key="4">
    <source>
        <dbReference type="ARBA" id="ARBA00022741"/>
    </source>
</evidence>
<reference evidence="10" key="1">
    <citation type="submission" date="2020-10" db="EMBL/GenBank/DDBJ databases">
        <authorList>
            <person name="Gilroy R."/>
        </authorList>
    </citation>
    <scope>NUCLEOTIDE SEQUENCE</scope>
    <source>
        <strain evidence="10">B3-4054</strain>
    </source>
</reference>
<evidence type="ECO:0000256" key="3">
    <source>
        <dbReference type="ARBA" id="ARBA00022605"/>
    </source>
</evidence>
<keyword evidence="5 7" id="KW-0067">ATP-binding</keyword>
<dbReference type="InterPro" id="IPR004618">
    <property type="entry name" value="AsnA"/>
</dbReference>
<evidence type="ECO:0000256" key="8">
    <source>
        <dbReference type="NCBIfam" id="TIGR00669"/>
    </source>
</evidence>
<keyword evidence="3 7" id="KW-0028">Amino-acid biosynthesis</keyword>
<dbReference type="SUPFAM" id="SSF55681">
    <property type="entry name" value="Class II aaRS and biotin synthetases"/>
    <property type="match status" value="1"/>
</dbReference>
<organism evidence="10 11">
    <name type="scientific">Candidatus Avitreponema avistercoris</name>
    <dbReference type="NCBI Taxonomy" id="2840705"/>
    <lineage>
        <taxon>Bacteria</taxon>
        <taxon>Pseudomonadati</taxon>
        <taxon>Spirochaetota</taxon>
        <taxon>Spirochaetia</taxon>
        <taxon>Spirochaetales</taxon>
        <taxon>Candidatus Avitreponema</taxon>
    </lineage>
</organism>
<comment type="similarity">
    <text evidence="7">Belongs to the class-II aminoacyl-tRNA synthetase family. AsnA subfamily.</text>
</comment>
<dbReference type="PANTHER" id="PTHR30073:SF5">
    <property type="entry name" value="ASPARTATE--AMMONIA LIGASE"/>
    <property type="match status" value="1"/>
</dbReference>
<comment type="subcellular location">
    <subcellularLocation>
        <location evidence="7">Cytoplasm</location>
    </subcellularLocation>
</comment>
<keyword evidence="6 7" id="KW-0061">Asparagine biosynthesis</keyword>
<dbReference type="EMBL" id="JADIMS010000069">
    <property type="protein sequence ID" value="MBO8450300.1"/>
    <property type="molecule type" value="Genomic_DNA"/>
</dbReference>
<dbReference type="HAMAP" id="MF_00555">
    <property type="entry name" value="AsnA"/>
    <property type="match status" value="1"/>
</dbReference>
<keyword evidence="4 7" id="KW-0547">Nucleotide-binding</keyword>
<sequence length="351" mass="39719">MSTLFLPQSYQPLLSVKETEQAIMRIKEYFQTALSTELNLRRVTAPLFVPKGTGLNDDLNGVERPVSFPVKDMGEAEMEIVHSLAKWKRLRVTELGLKSGFGIYTDMNAIRADEELDNVHSLYVDQWDWELAMHGSDRNLDFLKKLAEKVYACLQRAEFFVYDNYAAFEPVLPESLTFIHAEELWEMYPDLPPKMREDRITEKYGAVFVIGIGARLGDGKAHDGRAPDYDDWITENGRTSETSGHFRGLNGDLLVWNSVLGRALEISSMGIRVDRQALQRQLEYRGCPERAGLYFHRKLLAGELTQTAGGGIGQSRLCMFLLRKAHIGETQSSVWPDGAREACRKAGIPLL</sequence>
<comment type="pathway">
    <text evidence="7">Amino-acid biosynthesis; L-asparagine biosynthesis; L-asparagine from L-aspartate (ammonia route): step 1/1.</text>
</comment>
<dbReference type="PROSITE" id="PS50862">
    <property type="entry name" value="AA_TRNA_LIGASE_II"/>
    <property type="match status" value="1"/>
</dbReference>
<evidence type="ECO:0000256" key="5">
    <source>
        <dbReference type="ARBA" id="ARBA00022840"/>
    </source>
</evidence>
<name>A0A9D9HDK6_9SPIR</name>
<dbReference type="PANTHER" id="PTHR30073">
    <property type="entry name" value="ASPARTATE--AMMONIA LIGASE"/>
    <property type="match status" value="1"/>
</dbReference>
<evidence type="ECO:0000313" key="10">
    <source>
        <dbReference type="EMBL" id="MBO8450300.1"/>
    </source>
</evidence>
<evidence type="ECO:0000256" key="1">
    <source>
        <dbReference type="ARBA" id="ARBA00022490"/>
    </source>
</evidence>
<dbReference type="Gene3D" id="3.30.930.10">
    <property type="entry name" value="Bira Bifunctional Protein, Domain 2"/>
    <property type="match status" value="1"/>
</dbReference>
<dbReference type="Pfam" id="PF03590">
    <property type="entry name" value="AsnA"/>
    <property type="match status" value="1"/>
</dbReference>
<keyword evidence="1 7" id="KW-0963">Cytoplasm</keyword>
<feature type="domain" description="Aminoacyl-transfer RNA synthetases class-II family profile" evidence="9">
    <location>
        <begin position="101"/>
        <end position="336"/>
    </location>
</feature>
<gene>
    <name evidence="7" type="primary">asnA</name>
    <name evidence="10" type="ORF">IAA96_04255</name>
</gene>
<dbReference type="Proteomes" id="UP000823616">
    <property type="component" value="Unassembled WGS sequence"/>
</dbReference>
<evidence type="ECO:0000256" key="2">
    <source>
        <dbReference type="ARBA" id="ARBA00022598"/>
    </source>
</evidence>
<dbReference type="GO" id="GO:0005524">
    <property type="term" value="F:ATP binding"/>
    <property type="evidence" value="ECO:0007669"/>
    <property type="project" value="UniProtKB-UniRule"/>
</dbReference>
<reference evidence="10" key="2">
    <citation type="journal article" date="2021" name="PeerJ">
        <title>Extensive microbial diversity within the chicken gut microbiome revealed by metagenomics and culture.</title>
        <authorList>
            <person name="Gilroy R."/>
            <person name="Ravi A."/>
            <person name="Getino M."/>
            <person name="Pursley I."/>
            <person name="Horton D.L."/>
            <person name="Alikhan N.F."/>
            <person name="Baker D."/>
            <person name="Gharbi K."/>
            <person name="Hall N."/>
            <person name="Watson M."/>
            <person name="Adriaenssens E.M."/>
            <person name="Foster-Nyarko E."/>
            <person name="Jarju S."/>
            <person name="Secka A."/>
            <person name="Antonio M."/>
            <person name="Oren A."/>
            <person name="Chaudhuri R.R."/>
            <person name="La Ragione R."/>
            <person name="Hildebrand F."/>
            <person name="Pallen M.J."/>
        </authorList>
    </citation>
    <scope>NUCLEOTIDE SEQUENCE</scope>
    <source>
        <strain evidence="10">B3-4054</strain>
    </source>
</reference>
<comment type="caution">
    <text evidence="10">The sequence shown here is derived from an EMBL/GenBank/DDBJ whole genome shotgun (WGS) entry which is preliminary data.</text>
</comment>
<dbReference type="InterPro" id="IPR045864">
    <property type="entry name" value="aa-tRNA-synth_II/BPL/LPL"/>
</dbReference>
<dbReference type="PIRSF" id="PIRSF001555">
    <property type="entry name" value="Asp_ammon_ligase"/>
    <property type="match status" value="1"/>
</dbReference>
<protein>
    <recommendedName>
        <fullName evidence="7 8">Aspartate--ammonia ligase</fullName>
        <ecNumber evidence="7 8">6.3.1.1</ecNumber>
    </recommendedName>
    <alternativeName>
        <fullName evidence="7">Asparagine synthetase A</fullName>
    </alternativeName>
</protein>
<dbReference type="GO" id="GO:0005829">
    <property type="term" value="C:cytosol"/>
    <property type="evidence" value="ECO:0007669"/>
    <property type="project" value="TreeGrafter"/>
</dbReference>
<dbReference type="EC" id="6.3.1.1" evidence="7 8"/>
<keyword evidence="2 7" id="KW-0436">Ligase</keyword>
<evidence type="ECO:0000259" key="9">
    <source>
        <dbReference type="PROSITE" id="PS50862"/>
    </source>
</evidence>
<dbReference type="GO" id="GO:0070981">
    <property type="term" value="P:L-asparagine biosynthetic process"/>
    <property type="evidence" value="ECO:0007669"/>
    <property type="project" value="UniProtKB-UniRule"/>
</dbReference>
<proteinExistence type="inferred from homology"/>